<protein>
    <submittedName>
        <fullName evidence="1">Alpha/beta hydrolase</fullName>
    </submittedName>
</protein>
<dbReference type="PROSITE" id="PS51257">
    <property type="entry name" value="PROKAR_LIPOPROTEIN"/>
    <property type="match status" value="1"/>
</dbReference>
<dbReference type="AlphaFoldDB" id="A0A7Y5Z3Q5"/>
<keyword evidence="1" id="KW-0378">Hydrolase</keyword>
<dbReference type="RefSeq" id="WP_175362229.1">
    <property type="nucleotide sequence ID" value="NZ_JABFMR010000005.1"/>
</dbReference>
<dbReference type="SUPFAM" id="SSF53474">
    <property type="entry name" value="alpha/beta-Hydrolases"/>
    <property type="match status" value="1"/>
</dbReference>
<dbReference type="Pfam" id="PF05990">
    <property type="entry name" value="DUF900"/>
    <property type="match status" value="1"/>
</dbReference>
<sequence length="382" mass="42060">MKPILSLYIMVIFFLSGCQLKSEAVDDGVVEPNAGYGANTGAVDDGDLGVIRPVTDGAHGLVKVLFATNRKQLDSERCTEAYSGRRGSFGDTKYGYCMVSIPVGHEVGVVEEKRWYQLKEDPDKHVVLLGGQSISKQEFDKILNLGLANKSNSTLLFVHGYNVSFADAAKRTAQMAYDLNFSGVPLFFSWPANGNVLSYAADEASVEWSEPALYNFLVDHLSNPKIKQTFLIAHSMGNRAVLSSLARLKLEHPDLRYKLKEVVLAAPDVDAEQFVDIIVPKIADPNIPVTLYASSRDKALLTSKRLHYYERAGDIPEPIRAYAGVEFIDASAVKTDFLNHSYVSQSRSVLSDILDLFGGSRPANRSGLRAKEAQGGQYWEVK</sequence>
<proteinExistence type="predicted"/>
<accession>A0A7Y5Z3Q5</accession>
<dbReference type="Proteomes" id="UP000536720">
    <property type="component" value="Unassembled WGS sequence"/>
</dbReference>
<gene>
    <name evidence="1" type="ORF">HNO91_08445</name>
</gene>
<dbReference type="InterPro" id="IPR010297">
    <property type="entry name" value="DUF900_hydrolase"/>
</dbReference>
<evidence type="ECO:0000313" key="2">
    <source>
        <dbReference type="Proteomes" id="UP000536720"/>
    </source>
</evidence>
<reference evidence="1 2" key="1">
    <citation type="journal article" date="2020" name="Front. Plant Sci.">
        <title>Isolation of Rhizosphere Bacteria That Improve Quality and Water Stress Tolerance in Greenhouse Ornamentals.</title>
        <authorList>
            <person name="Nordstedt N.P."/>
            <person name="Jones M.L."/>
        </authorList>
    </citation>
    <scope>NUCLEOTIDE SEQUENCE [LARGE SCALE GENOMIC DNA]</scope>
    <source>
        <strain evidence="1 2">C7D2</strain>
    </source>
</reference>
<dbReference type="EMBL" id="JABFMR010000005">
    <property type="protein sequence ID" value="NUT86448.1"/>
    <property type="molecule type" value="Genomic_DNA"/>
</dbReference>
<comment type="caution">
    <text evidence="1">The sequence shown here is derived from an EMBL/GenBank/DDBJ whole genome shotgun (WGS) entry which is preliminary data.</text>
</comment>
<dbReference type="PANTHER" id="PTHR36513">
    <property type="entry name" value="ABC TRANSMEMBRANE TYPE-1 DOMAIN-CONTAINING PROTEIN"/>
    <property type="match status" value="1"/>
</dbReference>
<organism evidence="1 2">
    <name type="scientific">Pseudomonas corrugata</name>
    <dbReference type="NCBI Taxonomy" id="47879"/>
    <lineage>
        <taxon>Bacteria</taxon>
        <taxon>Pseudomonadati</taxon>
        <taxon>Pseudomonadota</taxon>
        <taxon>Gammaproteobacteria</taxon>
        <taxon>Pseudomonadales</taxon>
        <taxon>Pseudomonadaceae</taxon>
        <taxon>Pseudomonas</taxon>
    </lineage>
</organism>
<name>A0A7Y5Z3Q5_9PSED</name>
<dbReference type="GO" id="GO:0016787">
    <property type="term" value="F:hydrolase activity"/>
    <property type="evidence" value="ECO:0007669"/>
    <property type="project" value="UniProtKB-KW"/>
</dbReference>
<evidence type="ECO:0000313" key="1">
    <source>
        <dbReference type="EMBL" id="NUT86448.1"/>
    </source>
</evidence>
<dbReference type="Gene3D" id="3.40.50.1820">
    <property type="entry name" value="alpha/beta hydrolase"/>
    <property type="match status" value="1"/>
</dbReference>
<dbReference type="PANTHER" id="PTHR36513:SF1">
    <property type="entry name" value="TRANSMEMBRANE PROTEIN"/>
    <property type="match status" value="1"/>
</dbReference>
<dbReference type="InterPro" id="IPR029058">
    <property type="entry name" value="AB_hydrolase_fold"/>
</dbReference>